<dbReference type="GO" id="GO:0005524">
    <property type="term" value="F:ATP binding"/>
    <property type="evidence" value="ECO:0007669"/>
    <property type="project" value="UniProtKB-UniRule"/>
</dbReference>
<dbReference type="AlphaFoldDB" id="A0A3L7AY35"/>
<dbReference type="Gene3D" id="3.40.50.300">
    <property type="entry name" value="P-loop containing nucleotide triphosphate hydrolases"/>
    <property type="match status" value="3"/>
</dbReference>
<keyword evidence="6" id="KW-0413">Isomerase</keyword>
<dbReference type="Gene3D" id="1.10.10.160">
    <property type="match status" value="1"/>
</dbReference>
<organism evidence="15 16">
    <name type="scientific">Mycetocola lacteus</name>
    <dbReference type="NCBI Taxonomy" id="76637"/>
    <lineage>
        <taxon>Bacteria</taxon>
        <taxon>Bacillati</taxon>
        <taxon>Actinomycetota</taxon>
        <taxon>Actinomycetes</taxon>
        <taxon>Micrococcales</taxon>
        <taxon>Microbacteriaceae</taxon>
        <taxon>Mycetocola</taxon>
    </lineage>
</organism>
<dbReference type="GO" id="GO:0000725">
    <property type="term" value="P:recombinational repair"/>
    <property type="evidence" value="ECO:0007669"/>
    <property type="project" value="TreeGrafter"/>
</dbReference>
<comment type="caution">
    <text evidence="15">The sequence shown here is derived from an EMBL/GenBank/DDBJ whole genome shotgun (WGS) entry which is preliminary data.</text>
</comment>
<dbReference type="PANTHER" id="PTHR11070">
    <property type="entry name" value="UVRD / RECB / PCRA DNA HELICASE FAMILY MEMBER"/>
    <property type="match status" value="1"/>
</dbReference>
<evidence type="ECO:0000256" key="2">
    <source>
        <dbReference type="ARBA" id="ARBA00022741"/>
    </source>
</evidence>
<comment type="similarity">
    <text evidence="1">Belongs to the helicase family. UvrD subfamily.</text>
</comment>
<dbReference type="Gene3D" id="1.10.486.10">
    <property type="entry name" value="PCRA, domain 4"/>
    <property type="match status" value="2"/>
</dbReference>
<dbReference type="GO" id="GO:0003677">
    <property type="term" value="F:DNA binding"/>
    <property type="evidence" value="ECO:0007669"/>
    <property type="project" value="InterPro"/>
</dbReference>
<evidence type="ECO:0000256" key="3">
    <source>
        <dbReference type="ARBA" id="ARBA00022801"/>
    </source>
</evidence>
<dbReference type="GO" id="GO:0016787">
    <property type="term" value="F:hydrolase activity"/>
    <property type="evidence" value="ECO:0007669"/>
    <property type="project" value="UniProtKB-UniRule"/>
</dbReference>
<evidence type="ECO:0000256" key="6">
    <source>
        <dbReference type="ARBA" id="ARBA00023235"/>
    </source>
</evidence>
<evidence type="ECO:0000256" key="4">
    <source>
        <dbReference type="ARBA" id="ARBA00022806"/>
    </source>
</evidence>
<dbReference type="CDD" id="cd17932">
    <property type="entry name" value="DEXQc_UvrD"/>
    <property type="match status" value="1"/>
</dbReference>
<evidence type="ECO:0000259" key="12">
    <source>
        <dbReference type="PROSITE" id="PS51198"/>
    </source>
</evidence>
<dbReference type="GO" id="GO:0043138">
    <property type="term" value="F:3'-5' DNA helicase activity"/>
    <property type="evidence" value="ECO:0007669"/>
    <property type="project" value="UniProtKB-EC"/>
</dbReference>
<dbReference type="RefSeq" id="WP_121687013.1">
    <property type="nucleotide sequence ID" value="NZ_RCUY01000001.1"/>
</dbReference>
<feature type="domain" description="UvrD-like helicase C-terminal" evidence="13">
    <location>
        <begin position="294"/>
        <end position="547"/>
    </location>
</feature>
<dbReference type="InterPro" id="IPR013986">
    <property type="entry name" value="DExx_box_DNA_helicase_dom_sf"/>
</dbReference>
<reference evidence="15 16" key="1">
    <citation type="submission" date="2018-10" db="EMBL/GenBank/DDBJ databases">
        <authorList>
            <person name="Li J."/>
        </authorList>
    </citation>
    <scope>NUCLEOTIDE SEQUENCE [LARGE SCALE GENOMIC DNA]</scope>
    <source>
        <strain evidence="15 16">JCM 11654</strain>
    </source>
</reference>
<evidence type="ECO:0000256" key="1">
    <source>
        <dbReference type="ARBA" id="ARBA00009922"/>
    </source>
</evidence>
<dbReference type="EMBL" id="RCUY01000001">
    <property type="protein sequence ID" value="RLP84528.1"/>
    <property type="molecule type" value="Genomic_DNA"/>
</dbReference>
<dbReference type="InterPro" id="IPR000212">
    <property type="entry name" value="DNA_helicase_UvrD/REP"/>
</dbReference>
<dbReference type="GO" id="GO:0005829">
    <property type="term" value="C:cytosol"/>
    <property type="evidence" value="ECO:0007669"/>
    <property type="project" value="TreeGrafter"/>
</dbReference>
<dbReference type="InterPro" id="IPR014017">
    <property type="entry name" value="DNA_helicase_UvrD-like_C"/>
</dbReference>
<evidence type="ECO:0000313" key="16">
    <source>
        <dbReference type="Proteomes" id="UP000269438"/>
    </source>
</evidence>
<dbReference type="OrthoDB" id="9806690at2"/>
<comment type="catalytic activity">
    <reaction evidence="9">
        <text>ATP + H2O = ADP + phosphate + H(+)</text>
        <dbReference type="Rhea" id="RHEA:13065"/>
        <dbReference type="ChEBI" id="CHEBI:15377"/>
        <dbReference type="ChEBI" id="CHEBI:15378"/>
        <dbReference type="ChEBI" id="CHEBI:30616"/>
        <dbReference type="ChEBI" id="CHEBI:43474"/>
        <dbReference type="ChEBI" id="CHEBI:456216"/>
        <dbReference type="EC" id="5.6.2.4"/>
    </reaction>
</comment>
<evidence type="ECO:0000313" key="14">
    <source>
        <dbReference type="EMBL" id="RLP80743.1"/>
    </source>
</evidence>
<dbReference type="EMBL" id="RCUY01000011">
    <property type="protein sequence ID" value="RLP80743.1"/>
    <property type="molecule type" value="Genomic_DNA"/>
</dbReference>
<accession>A0A3L7AY35</accession>
<dbReference type="InterPro" id="IPR014016">
    <property type="entry name" value="UvrD-like_ATP-bd"/>
</dbReference>
<dbReference type="SUPFAM" id="SSF52540">
    <property type="entry name" value="P-loop containing nucleoside triphosphate hydrolases"/>
    <property type="match status" value="1"/>
</dbReference>
<keyword evidence="4 10" id="KW-0347">Helicase</keyword>
<dbReference type="Proteomes" id="UP000269438">
    <property type="component" value="Unassembled WGS sequence"/>
</dbReference>
<evidence type="ECO:0000259" key="13">
    <source>
        <dbReference type="PROSITE" id="PS51217"/>
    </source>
</evidence>
<dbReference type="Pfam" id="PF13361">
    <property type="entry name" value="UvrD_C"/>
    <property type="match status" value="2"/>
</dbReference>
<keyword evidence="16" id="KW-1185">Reference proteome</keyword>
<sequence>MNLQPVSTDPEALLAGLDPDQRVVAESLGGPVCVLAGAGTGKTRAITHRIAYGVATGTFAANRVLALTFTTRAAAELRSRLRVLGAHGVSARTFHSAALSQLNYFWPHTVGGAFPTLISGKGKLLGQLAEARRLRLDTAALRDLAAEIEWRKVSGLSIEQYAESDRPGIGSISLEQVATLQQGYEDLKDERKQLDFEDVLLTCVGMIHSEASVAMQVREQFRHFVVDEYQDVSPLQQQLLDAWLGPRNDLCVVGDASQTIYTFAGARSSYLLDFERNYHDATIVRLERNYRSTAPIIKDANALMRGRAGALELRAADAASPSGSDGPGRAAASPAPITARFRDDLAEARGVVSRILELHESGTELADIAILFRVNVQSSVFEQALNEAGLAFRMHGGTRFFDRPEIRQALMELRGASVSIVGEPLFKSVSDVLRAHGWTVDPPEQPGALRERWEALNTLMDLVDRAAPGTTLRMFTDELLERQAAGAEPTQQAVTLATMHSAKGLEWETVFLVGLSEGLVPISYATTETMVDEERRLMYVGITRARSRLMLSWAEGAPRGGGSRMPSRFLTEMGHSTR</sequence>
<dbReference type="EC" id="5.6.2.4" evidence="8"/>
<evidence type="ECO:0000256" key="5">
    <source>
        <dbReference type="ARBA" id="ARBA00022840"/>
    </source>
</evidence>
<feature type="region of interest" description="Disordered" evidence="11">
    <location>
        <begin position="315"/>
        <end position="334"/>
    </location>
</feature>
<evidence type="ECO:0000313" key="15">
    <source>
        <dbReference type="EMBL" id="RLP84528.1"/>
    </source>
</evidence>
<evidence type="ECO:0000256" key="9">
    <source>
        <dbReference type="ARBA" id="ARBA00048988"/>
    </source>
</evidence>
<evidence type="ECO:0000256" key="11">
    <source>
        <dbReference type="SAM" id="MobiDB-lite"/>
    </source>
</evidence>
<dbReference type="GO" id="GO:0033202">
    <property type="term" value="C:DNA helicase complex"/>
    <property type="evidence" value="ECO:0007669"/>
    <property type="project" value="TreeGrafter"/>
</dbReference>
<evidence type="ECO:0000256" key="10">
    <source>
        <dbReference type="PROSITE-ProRule" id="PRU00560"/>
    </source>
</evidence>
<keyword evidence="3 10" id="KW-0378">Hydrolase</keyword>
<dbReference type="CDD" id="cd18807">
    <property type="entry name" value="SF1_C_UvrD"/>
    <property type="match status" value="1"/>
</dbReference>
<feature type="binding site" evidence="10">
    <location>
        <begin position="36"/>
        <end position="43"/>
    </location>
    <ligand>
        <name>ATP</name>
        <dbReference type="ChEBI" id="CHEBI:30616"/>
    </ligand>
</feature>
<keyword evidence="2 10" id="KW-0547">Nucleotide-binding</keyword>
<dbReference type="PROSITE" id="PS51198">
    <property type="entry name" value="UVRD_HELICASE_ATP_BIND"/>
    <property type="match status" value="1"/>
</dbReference>
<evidence type="ECO:0000256" key="7">
    <source>
        <dbReference type="ARBA" id="ARBA00034617"/>
    </source>
</evidence>
<comment type="catalytic activity">
    <reaction evidence="7">
        <text>Couples ATP hydrolysis with the unwinding of duplex DNA by translocating in the 3'-5' direction.</text>
        <dbReference type="EC" id="5.6.2.4"/>
    </reaction>
</comment>
<dbReference type="Pfam" id="PF00580">
    <property type="entry name" value="UvrD-helicase"/>
    <property type="match status" value="1"/>
</dbReference>
<name>A0A3L7AY35_9MICO</name>
<dbReference type="PROSITE" id="PS51217">
    <property type="entry name" value="UVRD_HELICASE_CTER"/>
    <property type="match status" value="1"/>
</dbReference>
<keyword evidence="5 10" id="KW-0067">ATP-binding</keyword>
<dbReference type="InterPro" id="IPR027417">
    <property type="entry name" value="P-loop_NTPase"/>
</dbReference>
<feature type="domain" description="UvrD-like helicase ATP-binding" evidence="12">
    <location>
        <begin position="15"/>
        <end position="293"/>
    </location>
</feature>
<evidence type="ECO:0000256" key="8">
    <source>
        <dbReference type="ARBA" id="ARBA00034808"/>
    </source>
</evidence>
<proteinExistence type="inferred from homology"/>
<protein>
    <recommendedName>
        <fullName evidence="8">DNA 3'-5' helicase</fullName>
        <ecNumber evidence="8">5.6.2.4</ecNumber>
    </recommendedName>
</protein>
<feature type="region of interest" description="Disordered" evidence="11">
    <location>
        <begin position="557"/>
        <end position="578"/>
    </location>
</feature>
<gene>
    <name evidence="15" type="ORF">D9V34_00560</name>
    <name evidence="14" type="ORF">D9V34_12855</name>
</gene>
<dbReference type="PANTHER" id="PTHR11070:SF69">
    <property type="entry name" value="ATP-DEPENDENT DNA HELICASE UVRD2"/>
    <property type="match status" value="1"/>
</dbReference>